<dbReference type="GO" id="GO:0006559">
    <property type="term" value="P:L-phenylalanine catabolic process"/>
    <property type="evidence" value="ECO:0007669"/>
    <property type="project" value="UniProtKB-KW"/>
</dbReference>
<dbReference type="EC" id="4.3.1.24" evidence="6 12"/>
<dbReference type="CDD" id="cd00332">
    <property type="entry name" value="PAL-HAL"/>
    <property type="match status" value="1"/>
</dbReference>
<dbReference type="InterPro" id="IPR024083">
    <property type="entry name" value="Fumarase/histidase_N"/>
</dbReference>
<evidence type="ECO:0000256" key="11">
    <source>
        <dbReference type="RuleBase" id="RU003954"/>
    </source>
</evidence>
<dbReference type="GO" id="GO:0009800">
    <property type="term" value="P:cinnamic acid biosynthetic process"/>
    <property type="evidence" value="ECO:0007669"/>
    <property type="project" value="UniProtKB-UniPathway"/>
</dbReference>
<evidence type="ECO:0000256" key="9">
    <source>
        <dbReference type="ARBA" id="ARBA00023232"/>
    </source>
</evidence>
<keyword evidence="10 11" id="KW-0456">Lyase</keyword>
<name>A0A142D8G5_9CARY</name>
<dbReference type="EMBL" id="KT954920">
    <property type="protein sequence ID" value="AMQ23634.1"/>
    <property type="molecule type" value="mRNA"/>
</dbReference>
<comment type="function">
    <text evidence="1">This is a key enzyme of plant metabolism catalyzing the first reaction in the biosynthesis from L-phenylalanine of a wide variety of natural products based on the phenylpropane skeleton.</text>
</comment>
<dbReference type="PANTHER" id="PTHR10362">
    <property type="entry name" value="HISTIDINE AMMONIA-LYASE"/>
    <property type="match status" value="1"/>
</dbReference>
<accession>A0A142D8G5</accession>
<evidence type="ECO:0000256" key="6">
    <source>
        <dbReference type="ARBA" id="ARBA00012139"/>
    </source>
</evidence>
<proteinExistence type="evidence at transcript level"/>
<dbReference type="NCBIfam" id="TIGR01226">
    <property type="entry name" value="phe_am_lyase"/>
    <property type="match status" value="1"/>
</dbReference>
<dbReference type="InterPro" id="IPR005922">
    <property type="entry name" value="Phe_NH3-lyase"/>
</dbReference>
<keyword evidence="8 12" id="KW-0587">Phenylpropanoid metabolism</keyword>
<dbReference type="GO" id="GO:0005737">
    <property type="term" value="C:cytoplasm"/>
    <property type="evidence" value="ECO:0007669"/>
    <property type="project" value="UniProtKB-SubCell"/>
</dbReference>
<comment type="subcellular location">
    <subcellularLocation>
        <location evidence="2 12">Cytoplasm</location>
    </subcellularLocation>
</comment>
<dbReference type="Pfam" id="PF00221">
    <property type="entry name" value="Lyase_aromatic"/>
    <property type="match status" value="1"/>
</dbReference>
<sequence>MENGSQKRLCTGEVKPINADPLNWGKAAEAVSGSHLEEVKKMVLEYRNPKVKLVGETLTVAQVAAVARSGVDVELCVAAKDRVKASSDWVMESMNKGTDSYGVTTGFGATSHRRTKQGAALQTELIRFLNAGVFGNGTEIGHTLPHTASRAAMLVRINTLLQGYSGIRWEILEAITKLLNHDVTPCLPLRGSITASGDLVPLSYIAGLLTGRPNAKAVGPNGESLTAEQAFKAAQIDSPFFELQPKEGLAMVNGTAVGSGMASIVLFEANILAVLAEVISAVFAEVMNGKPEFTDHLTHKLKHHPGQIEAAAIMEHILDGSSYMKAAQALHELDPLQKPKQDRYALRTSPQWLGPQIEVIRWATKSIEREINSVNDNPLIDVSRNKALHGGNFQGTPIAVSMDNTRLAIAAIGKLMFAQFSELVNDYYNNGLPSNLTAGRDPSLDYGFKGAEIAMASYCSELQFLANPVTNHVQSAEQHNQDVNSLGLISARKTAEAVDILKLMSSTFLVAICQAVDLRHIEENLQRAVKNTVSTACHRVLLTDVNAELHPWRLCERDLLSVVEREHVFAYADDPCSTTYPLIQKLRNVLIDKALANGENEQNSTTSIFQKIGAFEKELKTHLDKDIESVRSAVENGTEEIRNRIKECRSYPLYRFVREELKTGLLTGEGVISPGEVIDKVFNAVNQGQIIDPLLECLKEWNGAPKPISPLPISS</sequence>
<comment type="pathway">
    <text evidence="3 12">Phenylpropanoid metabolism; trans-cinnamate biosynthesis; trans-cinnamate from L-phenylalanine: step 1/1.</text>
</comment>
<dbReference type="FunFam" id="1.20.200.10:FF:000009">
    <property type="entry name" value="Phenylalanine ammonia-lyase"/>
    <property type="match status" value="1"/>
</dbReference>
<dbReference type="InterPro" id="IPR008948">
    <property type="entry name" value="L-Aspartase-like"/>
</dbReference>
<evidence type="ECO:0000256" key="8">
    <source>
        <dbReference type="ARBA" id="ARBA00023051"/>
    </source>
</evidence>
<evidence type="ECO:0000256" key="7">
    <source>
        <dbReference type="ARBA" id="ARBA00022490"/>
    </source>
</evidence>
<organism evidence="13">
    <name type="scientific">Silene littorea</name>
    <dbReference type="NCBI Taxonomy" id="39892"/>
    <lineage>
        <taxon>Eukaryota</taxon>
        <taxon>Viridiplantae</taxon>
        <taxon>Streptophyta</taxon>
        <taxon>Embryophyta</taxon>
        <taxon>Tracheophyta</taxon>
        <taxon>Spermatophyta</taxon>
        <taxon>Magnoliopsida</taxon>
        <taxon>eudicotyledons</taxon>
        <taxon>Gunneridae</taxon>
        <taxon>Pentapetalae</taxon>
        <taxon>Caryophyllales</taxon>
        <taxon>Caryophyllaceae</taxon>
        <taxon>Sileneae</taxon>
        <taxon>Silene</taxon>
        <taxon>Silene subgen. Behenantha</taxon>
        <taxon>Silene sect. Psammophilae</taxon>
    </lineage>
</organism>
<evidence type="ECO:0000313" key="13">
    <source>
        <dbReference type="EMBL" id="AMQ23634.1"/>
    </source>
</evidence>
<keyword evidence="7" id="KW-0963">Cytoplasm</keyword>
<evidence type="ECO:0000256" key="1">
    <source>
        <dbReference type="ARBA" id="ARBA00002235"/>
    </source>
</evidence>
<evidence type="ECO:0000256" key="3">
    <source>
        <dbReference type="ARBA" id="ARBA00005138"/>
    </source>
</evidence>
<dbReference type="AlphaFoldDB" id="A0A142D8G5"/>
<evidence type="ECO:0000256" key="5">
    <source>
        <dbReference type="ARBA" id="ARBA00011881"/>
    </source>
</evidence>
<comment type="catalytic activity">
    <reaction evidence="12">
        <text>L-phenylalanine = (E)-cinnamate + NH4(+)</text>
        <dbReference type="Rhea" id="RHEA:21384"/>
        <dbReference type="ChEBI" id="CHEBI:15669"/>
        <dbReference type="ChEBI" id="CHEBI:28938"/>
        <dbReference type="ChEBI" id="CHEBI:58095"/>
        <dbReference type="EC" id="4.3.1.24"/>
    </reaction>
</comment>
<dbReference type="FunFam" id="1.10.274.20:FF:000001">
    <property type="entry name" value="Phenylalanine ammonia-lyase"/>
    <property type="match status" value="1"/>
</dbReference>
<evidence type="ECO:0000256" key="10">
    <source>
        <dbReference type="ARBA" id="ARBA00023239"/>
    </source>
</evidence>
<evidence type="ECO:0000256" key="2">
    <source>
        <dbReference type="ARBA" id="ARBA00004496"/>
    </source>
</evidence>
<evidence type="ECO:0000256" key="12">
    <source>
        <dbReference type="RuleBase" id="RU003955"/>
    </source>
</evidence>
<comment type="similarity">
    <text evidence="4 11">Belongs to the PAL/histidase family.</text>
</comment>
<comment type="subunit">
    <text evidence="5">Homotetramer.</text>
</comment>
<dbReference type="InterPro" id="IPR001106">
    <property type="entry name" value="Aromatic_Lyase"/>
</dbReference>
<dbReference type="FunFam" id="1.10.275.10:FF:000009">
    <property type="entry name" value="Phenylalanine ammonia-lyase"/>
    <property type="match status" value="1"/>
</dbReference>
<dbReference type="UniPathway" id="UPA00713">
    <property type="reaction ID" value="UER00725"/>
</dbReference>
<dbReference type="InterPro" id="IPR023144">
    <property type="entry name" value="Phe_NH3-lyase_shielding_dom_sf"/>
</dbReference>
<dbReference type="InterPro" id="IPR022313">
    <property type="entry name" value="Phe/His_NH3-lyase_AS"/>
</dbReference>
<dbReference type="SUPFAM" id="SSF48557">
    <property type="entry name" value="L-aspartase-like"/>
    <property type="match status" value="1"/>
</dbReference>
<dbReference type="Gene3D" id="1.10.275.10">
    <property type="entry name" value="Fumarase/aspartase (N-terminal domain)"/>
    <property type="match status" value="1"/>
</dbReference>
<reference evidence="13" key="1">
    <citation type="journal article" date="2016" name="Front. Plant Sci.">
        <title>Transcriptome and Biochemical Analysis of a Flower Color Polymorphism in Silene littorea (Caryophyllaceae).</title>
        <authorList>
            <person name="Casimiro-Soriguer I."/>
            <person name="Narbona E."/>
            <person name="Buide M.L."/>
            <person name="Del Valle J.C."/>
            <person name="Whittall J.B."/>
        </authorList>
    </citation>
    <scope>NUCLEOTIDE SEQUENCE</scope>
    <source>
        <tissue evidence="13">Petal</tissue>
    </source>
</reference>
<dbReference type="Gene3D" id="1.20.200.10">
    <property type="entry name" value="Fumarase/aspartase (Central domain)"/>
    <property type="match status" value="1"/>
</dbReference>
<dbReference type="Gene3D" id="1.10.274.20">
    <property type="entry name" value="Phenylalanine ammonia-lyase 1, domain 3"/>
    <property type="match status" value="1"/>
</dbReference>
<evidence type="ECO:0000256" key="4">
    <source>
        <dbReference type="ARBA" id="ARBA00007238"/>
    </source>
</evidence>
<dbReference type="PROSITE" id="PS00488">
    <property type="entry name" value="PAL_HISTIDASE"/>
    <property type="match status" value="1"/>
</dbReference>
<dbReference type="GO" id="GO:0045548">
    <property type="term" value="F:phenylalanine ammonia-lyase activity"/>
    <property type="evidence" value="ECO:0007669"/>
    <property type="project" value="UniProtKB-EC"/>
</dbReference>
<protein>
    <recommendedName>
        <fullName evidence="6 12">Phenylalanine ammonia-lyase</fullName>
        <ecNumber evidence="6 12">4.3.1.24</ecNumber>
    </recommendedName>
</protein>
<keyword evidence="9" id="KW-0585">Phenylalanine catabolism</keyword>